<reference evidence="1" key="1">
    <citation type="submission" date="2018-05" db="EMBL/GenBank/DDBJ databases">
        <authorList>
            <person name="Lanie J.A."/>
            <person name="Ng W.-L."/>
            <person name="Kazmierczak K.M."/>
            <person name="Andrzejewski T.M."/>
            <person name="Davidsen T.M."/>
            <person name="Wayne K.J."/>
            <person name="Tettelin H."/>
            <person name="Glass J.I."/>
            <person name="Rusch D."/>
            <person name="Podicherti R."/>
            <person name="Tsui H.-C.T."/>
            <person name="Winkler M.E."/>
        </authorList>
    </citation>
    <scope>NUCLEOTIDE SEQUENCE</scope>
</reference>
<proteinExistence type="predicted"/>
<dbReference type="AlphaFoldDB" id="A0A382E8T0"/>
<feature type="non-terminal residue" evidence="1">
    <location>
        <position position="1"/>
    </location>
</feature>
<name>A0A382E8T0_9ZZZZ</name>
<organism evidence="1">
    <name type="scientific">marine metagenome</name>
    <dbReference type="NCBI Taxonomy" id="408172"/>
    <lineage>
        <taxon>unclassified sequences</taxon>
        <taxon>metagenomes</taxon>
        <taxon>ecological metagenomes</taxon>
    </lineage>
</organism>
<accession>A0A382E8T0</accession>
<protein>
    <submittedName>
        <fullName evidence="1">Uncharacterized protein</fullName>
    </submittedName>
</protein>
<dbReference type="EMBL" id="UINC01042995">
    <property type="protein sequence ID" value="SVB46381.1"/>
    <property type="molecule type" value="Genomic_DNA"/>
</dbReference>
<sequence length="232" mass="26262">ISNYTQTKVGCNAIYRDFTPDYLVSGDAGVIKEICASEYPAKNQCIFPDWDPIPYSFKEMLLEPFRNGDYEIEESNPNNYNHVQIFGNEHDGSKQVHVIGCDPLWKIENMKGTEDDPGFSVNFFCGSNAMAQAAIMGFDEIGLIGFDSIWNFIPNTYQNIYAGTNAYDNVKETARLRVGSNNPNSLIGTQEAQIKKVLDRFEECEYTIYYSGNKNPMGEALWAPLKYNSFIK</sequence>
<evidence type="ECO:0000313" key="1">
    <source>
        <dbReference type="EMBL" id="SVB46381.1"/>
    </source>
</evidence>
<gene>
    <name evidence="1" type="ORF">METZ01_LOCUS199235</name>
</gene>